<keyword evidence="5" id="KW-0862">Zinc</keyword>
<feature type="region of interest" description="Disordered" evidence="6">
    <location>
        <begin position="832"/>
        <end position="853"/>
    </location>
</feature>
<evidence type="ECO:0000313" key="9">
    <source>
        <dbReference type="EMBL" id="KAK2863467.1"/>
    </source>
</evidence>
<dbReference type="SMART" id="SM00438">
    <property type="entry name" value="ZnF_NFX"/>
    <property type="match status" value="10"/>
</dbReference>
<dbReference type="PANTHER" id="PTHR12360">
    <property type="entry name" value="NUCLEAR TRANSCRIPTION FACTOR, X-BOX BINDING 1 NFX1"/>
    <property type="match status" value="1"/>
</dbReference>
<feature type="region of interest" description="Disordered" evidence="6">
    <location>
        <begin position="1"/>
        <end position="38"/>
    </location>
</feature>
<feature type="domain" description="NF-X1-type" evidence="8">
    <location>
        <begin position="357"/>
        <end position="376"/>
    </location>
</feature>
<proteinExistence type="inferred from homology"/>
<dbReference type="GO" id="GO:0008270">
    <property type="term" value="F:zinc ion binding"/>
    <property type="evidence" value="ECO:0007669"/>
    <property type="project" value="UniProtKB-KW"/>
</dbReference>
<dbReference type="PANTHER" id="PTHR12360:SF1">
    <property type="entry name" value="NF-X1-TYPE ZINC FINGER PROTEIN NFXL1"/>
    <property type="match status" value="1"/>
</dbReference>
<dbReference type="AlphaFoldDB" id="A0AA88NNN9"/>
<keyword evidence="2" id="KW-0479">Metal-binding</keyword>
<feature type="domain" description="NF-X1-type" evidence="8">
    <location>
        <begin position="546"/>
        <end position="566"/>
    </location>
</feature>
<feature type="domain" description="NF-X1-type" evidence="8">
    <location>
        <begin position="252"/>
        <end position="270"/>
    </location>
</feature>
<keyword evidence="7" id="KW-0812">Transmembrane</keyword>
<dbReference type="InterPro" id="IPR034078">
    <property type="entry name" value="NFX1_fam"/>
</dbReference>
<feature type="domain" description="NF-X1-type" evidence="8">
    <location>
        <begin position="410"/>
        <end position="429"/>
    </location>
</feature>
<name>A0AA88NNN9_CHASR</name>
<evidence type="ECO:0000259" key="8">
    <source>
        <dbReference type="SMART" id="SM00438"/>
    </source>
</evidence>
<organism evidence="9 10">
    <name type="scientific">Channa striata</name>
    <name type="common">Snakehead murrel</name>
    <name type="synonym">Ophicephalus striatus</name>
    <dbReference type="NCBI Taxonomy" id="64152"/>
    <lineage>
        <taxon>Eukaryota</taxon>
        <taxon>Metazoa</taxon>
        <taxon>Chordata</taxon>
        <taxon>Craniata</taxon>
        <taxon>Vertebrata</taxon>
        <taxon>Euteleostomi</taxon>
        <taxon>Actinopterygii</taxon>
        <taxon>Neopterygii</taxon>
        <taxon>Teleostei</taxon>
        <taxon>Neoteleostei</taxon>
        <taxon>Acanthomorphata</taxon>
        <taxon>Anabantaria</taxon>
        <taxon>Anabantiformes</taxon>
        <taxon>Channoidei</taxon>
        <taxon>Channidae</taxon>
        <taxon>Channa</taxon>
    </lineage>
</organism>
<dbReference type="CDD" id="cd06008">
    <property type="entry name" value="NF-X1-zinc-finger"/>
    <property type="match status" value="7"/>
</dbReference>
<evidence type="ECO:0000256" key="4">
    <source>
        <dbReference type="ARBA" id="ARBA00022771"/>
    </source>
</evidence>
<dbReference type="Pfam" id="PF01422">
    <property type="entry name" value="zf-NF-X1"/>
    <property type="match status" value="11"/>
</dbReference>
<evidence type="ECO:0000313" key="10">
    <source>
        <dbReference type="Proteomes" id="UP001187415"/>
    </source>
</evidence>
<protein>
    <recommendedName>
        <fullName evidence="8">NF-X1-type domain-containing protein</fullName>
    </recommendedName>
</protein>
<keyword evidence="4" id="KW-0863">Zinc-finger</keyword>
<evidence type="ECO:0000256" key="3">
    <source>
        <dbReference type="ARBA" id="ARBA00022737"/>
    </source>
</evidence>
<dbReference type="GO" id="GO:0005634">
    <property type="term" value="C:nucleus"/>
    <property type="evidence" value="ECO:0007669"/>
    <property type="project" value="InterPro"/>
</dbReference>
<reference evidence="9" key="1">
    <citation type="submission" date="2023-07" db="EMBL/GenBank/DDBJ databases">
        <title>Chromosome-level Genome Assembly of Striped Snakehead (Channa striata).</title>
        <authorList>
            <person name="Liu H."/>
        </authorList>
    </citation>
    <scope>NUCLEOTIDE SEQUENCE</scope>
    <source>
        <strain evidence="9">Gz</strain>
        <tissue evidence="9">Muscle</tissue>
    </source>
</reference>
<accession>A0AA88NNN9</accession>
<feature type="compositionally biased region" description="Basic and acidic residues" evidence="6">
    <location>
        <begin position="15"/>
        <end position="32"/>
    </location>
</feature>
<comment type="caution">
    <text evidence="9">The sequence shown here is derived from an EMBL/GenBank/DDBJ whole genome shotgun (WGS) entry which is preliminary data.</text>
</comment>
<keyword evidence="7" id="KW-0472">Membrane</keyword>
<evidence type="ECO:0000256" key="6">
    <source>
        <dbReference type="SAM" id="MobiDB-lite"/>
    </source>
</evidence>
<feature type="domain" description="NF-X1-type" evidence="8">
    <location>
        <begin position="305"/>
        <end position="323"/>
    </location>
</feature>
<comment type="similarity">
    <text evidence="1">Belongs to the NFX1 family.</text>
</comment>
<feature type="compositionally biased region" description="Basic residues" evidence="6">
    <location>
        <begin position="837"/>
        <end position="847"/>
    </location>
</feature>
<evidence type="ECO:0000256" key="7">
    <source>
        <dbReference type="SAM" id="Phobius"/>
    </source>
</evidence>
<keyword evidence="10" id="KW-1185">Reference proteome</keyword>
<gene>
    <name evidence="9" type="ORF">Q5P01_003000</name>
</gene>
<feature type="domain" description="NF-X1-type" evidence="8">
    <location>
        <begin position="750"/>
        <end position="769"/>
    </location>
</feature>
<dbReference type="EMBL" id="JAUPFM010000001">
    <property type="protein sequence ID" value="KAK2863467.1"/>
    <property type="molecule type" value="Genomic_DNA"/>
</dbReference>
<evidence type="ECO:0000256" key="5">
    <source>
        <dbReference type="ARBA" id="ARBA00022833"/>
    </source>
</evidence>
<dbReference type="Proteomes" id="UP001187415">
    <property type="component" value="Unassembled WGS sequence"/>
</dbReference>
<evidence type="ECO:0000256" key="1">
    <source>
        <dbReference type="ARBA" id="ARBA00007269"/>
    </source>
</evidence>
<evidence type="ECO:0000256" key="2">
    <source>
        <dbReference type="ARBA" id="ARBA00022723"/>
    </source>
</evidence>
<feature type="domain" description="NF-X1-type" evidence="8">
    <location>
        <begin position="489"/>
        <end position="508"/>
    </location>
</feature>
<keyword evidence="7" id="KW-1133">Transmembrane helix</keyword>
<keyword evidence="3" id="KW-0677">Repeat</keyword>
<dbReference type="GO" id="GO:0000981">
    <property type="term" value="F:DNA-binding transcription factor activity, RNA polymerase II-specific"/>
    <property type="evidence" value="ECO:0007669"/>
    <property type="project" value="TreeGrafter"/>
</dbReference>
<dbReference type="InterPro" id="IPR000967">
    <property type="entry name" value="Znf_NFX1"/>
</dbReference>
<feature type="domain" description="NF-X1-type" evidence="8">
    <location>
        <begin position="655"/>
        <end position="678"/>
    </location>
</feature>
<feature type="domain" description="NF-X1-type" evidence="8">
    <location>
        <begin position="688"/>
        <end position="706"/>
    </location>
</feature>
<dbReference type="GO" id="GO:0000977">
    <property type="term" value="F:RNA polymerase II transcription regulatory region sequence-specific DNA binding"/>
    <property type="evidence" value="ECO:0007669"/>
    <property type="project" value="TreeGrafter"/>
</dbReference>
<feature type="domain" description="NF-X1-type" evidence="8">
    <location>
        <begin position="462"/>
        <end position="481"/>
    </location>
</feature>
<sequence length="889" mass="98840">MEPAWRQQGRGRGRGQQEGERSLPPQKQKERPGAAAGVWAAGRGAGQKSLQHLNLHMLSRSKPSLRRSGSPTRLLLSDWWRIVSAPPLMKMTKMMMMKMLTVRMEREGRYLLQLSPPTLIRQVGMQQVCPELVNMSVTCSSRALSPVSSASPQSKEHSRCGAAPVVSLSFTCPAFRNGPETQSSLSPLLPMKTLVRSSIPGPVPKCRAEYPPSATPNRYMCYCGKLQDPPADPWLVPHSCGSVCQKELKPSCGHTCLLLCHPGPCPPCPKMVSVACMCGKAKPLPRRCSNKAWSCQQQCGKLLPCKQHTCSQPCHSECSPCPRVSVQKCVCGRQKAERRCASPQWNCQQVCGSPLSCGNHTCEVVCHDGVCPPCPRSVSRSCPCGKSKSSLPCTEEVFPCGDTCDRRLSCGKHTCSMRCHRGSCETCRQEVEKECRCGKYRKLMPCHKEYLCDSKCPKTRSCQRHQCRRKCCPGNCPPCDQSCGRTLGCRNHKCPSVCHQGSCYPCPESVEVRCTCGSAVLVVPCGRERSTKPPRCKEPCRSPPSCHHPTREPHRCHPGPCPPCRQTCLLPLPSCSHTCPQSCHDLVLVKSQQVQLAGPWEQPSEPAFVKKALPCPPCQVPIPTACFGEHEVSPVPCHRQGRFSCNRPCGRPLTCGNHNCSRECHLLNHDNKCETCEEDCSKPRPTGCPHLCPRPCHPGDCPPCSQMIRQRCHCKISMLYVECTKLTTADEPMKVELGSCNNQCPKELSCGHRCKQVCHPGVCEEKCQQKVKLRCPCKRIKKEFPCLQSTQTIQCDDACRDQQKKVNQLKEAEQRAAQEEEQRKLQEELEAFEKRQQRGGRRSKKRGRREEVDDEQGRMGRWWRCAAFILVPLGGAVLSAAAYYLLTTP</sequence>
<feature type="transmembrane region" description="Helical" evidence="7">
    <location>
        <begin position="865"/>
        <end position="886"/>
    </location>
</feature>